<feature type="binding site" evidence="2">
    <location>
        <position position="103"/>
    </location>
    <ligand>
        <name>Mn(2+)</name>
        <dbReference type="ChEBI" id="CHEBI:29035"/>
        <label>2</label>
    </ligand>
</feature>
<dbReference type="Pfam" id="PF07687">
    <property type="entry name" value="M20_dimer"/>
    <property type="match status" value="1"/>
</dbReference>
<keyword evidence="2" id="KW-0479">Metal-binding</keyword>
<dbReference type="PIRSF" id="PIRSF005962">
    <property type="entry name" value="Pept_M20D_amidohydro"/>
    <property type="match status" value="1"/>
</dbReference>
<dbReference type="GO" id="GO:0046872">
    <property type="term" value="F:metal ion binding"/>
    <property type="evidence" value="ECO:0007669"/>
    <property type="project" value="UniProtKB-KW"/>
</dbReference>
<dbReference type="PANTHER" id="PTHR11014">
    <property type="entry name" value="PEPTIDASE M20 FAMILY MEMBER"/>
    <property type="match status" value="1"/>
</dbReference>
<evidence type="ECO:0000256" key="1">
    <source>
        <dbReference type="ARBA" id="ARBA00022801"/>
    </source>
</evidence>
<dbReference type="InterPro" id="IPR002933">
    <property type="entry name" value="Peptidase_M20"/>
</dbReference>
<dbReference type="InterPro" id="IPR011650">
    <property type="entry name" value="Peptidase_M20_dimer"/>
</dbReference>
<comment type="caution">
    <text evidence="4">The sequence shown here is derived from an EMBL/GenBank/DDBJ whole genome shotgun (WGS) entry which is preliminary data.</text>
</comment>
<keyword evidence="2" id="KW-0464">Manganese</keyword>
<evidence type="ECO:0000313" key="4">
    <source>
        <dbReference type="EMBL" id="TDN55811.1"/>
    </source>
</evidence>
<keyword evidence="1 4" id="KW-0378">Hydrolase</keyword>
<dbReference type="EMBL" id="SNVV01000003">
    <property type="protein sequence ID" value="TDN55811.1"/>
    <property type="molecule type" value="Genomic_DNA"/>
</dbReference>
<dbReference type="Gene3D" id="3.40.630.10">
    <property type="entry name" value="Zn peptidases"/>
    <property type="match status" value="1"/>
</dbReference>
<comment type="cofactor">
    <cofactor evidence="2">
        <name>Mn(2+)</name>
        <dbReference type="ChEBI" id="CHEBI:29035"/>
    </cofactor>
    <text evidence="2">The Mn(2+) ion enhances activity.</text>
</comment>
<dbReference type="GO" id="GO:0050118">
    <property type="term" value="F:N-acetyldiaminopimelate deacetylase activity"/>
    <property type="evidence" value="ECO:0007669"/>
    <property type="project" value="UniProtKB-ARBA"/>
</dbReference>
<accession>A0A4R6ECD7</accession>
<dbReference type="SUPFAM" id="SSF53187">
    <property type="entry name" value="Zn-dependent exopeptidases"/>
    <property type="match status" value="1"/>
</dbReference>
<dbReference type="NCBIfam" id="TIGR01891">
    <property type="entry name" value="amidohydrolases"/>
    <property type="match status" value="1"/>
</dbReference>
<dbReference type="OrthoDB" id="8875216at2"/>
<dbReference type="FunFam" id="3.30.70.360:FF:000001">
    <property type="entry name" value="N-acetyldiaminopimelate deacetylase"/>
    <property type="match status" value="1"/>
</dbReference>
<dbReference type="CDD" id="cd05666">
    <property type="entry name" value="M20_Acy1-like"/>
    <property type="match status" value="1"/>
</dbReference>
<feature type="binding site" evidence="2">
    <location>
        <position position="162"/>
    </location>
    <ligand>
        <name>Mn(2+)</name>
        <dbReference type="ChEBI" id="CHEBI:29035"/>
        <label>2</label>
    </ligand>
</feature>
<protein>
    <submittedName>
        <fullName evidence="4">Hippurate hydrolase</fullName>
    </submittedName>
</protein>
<dbReference type="SUPFAM" id="SSF55031">
    <property type="entry name" value="Bacterial exopeptidase dimerisation domain"/>
    <property type="match status" value="1"/>
</dbReference>
<keyword evidence="5" id="KW-1185">Reference proteome</keyword>
<evidence type="ECO:0000256" key="2">
    <source>
        <dbReference type="PIRSR" id="PIRSR005962-1"/>
    </source>
</evidence>
<proteinExistence type="predicted"/>
<feature type="binding site" evidence="2">
    <location>
        <position position="101"/>
    </location>
    <ligand>
        <name>Mn(2+)</name>
        <dbReference type="ChEBI" id="CHEBI:29035"/>
        <label>2</label>
    </ligand>
</feature>
<dbReference type="PANTHER" id="PTHR11014:SF63">
    <property type="entry name" value="METALLOPEPTIDASE, PUTATIVE (AFU_ORTHOLOGUE AFUA_6G09600)-RELATED"/>
    <property type="match status" value="1"/>
</dbReference>
<feature type="binding site" evidence="2">
    <location>
        <position position="136"/>
    </location>
    <ligand>
        <name>Mn(2+)</name>
        <dbReference type="ChEBI" id="CHEBI:29035"/>
        <label>2</label>
    </ligand>
</feature>
<evidence type="ECO:0000313" key="5">
    <source>
        <dbReference type="Proteomes" id="UP000295129"/>
    </source>
</evidence>
<dbReference type="RefSeq" id="WP_133589039.1">
    <property type="nucleotide sequence ID" value="NZ_SNVV01000003.1"/>
</dbReference>
<dbReference type="Pfam" id="PF01546">
    <property type="entry name" value="Peptidase_M20"/>
    <property type="match status" value="1"/>
</dbReference>
<gene>
    <name evidence="4" type="ORF">C7389_103148</name>
</gene>
<dbReference type="InterPro" id="IPR017439">
    <property type="entry name" value="Amidohydrolase"/>
</dbReference>
<organism evidence="4 5">
    <name type="scientific">Azoarcus indigens</name>
    <dbReference type="NCBI Taxonomy" id="29545"/>
    <lineage>
        <taxon>Bacteria</taxon>
        <taxon>Pseudomonadati</taxon>
        <taxon>Pseudomonadota</taxon>
        <taxon>Betaproteobacteria</taxon>
        <taxon>Rhodocyclales</taxon>
        <taxon>Zoogloeaceae</taxon>
        <taxon>Azoarcus</taxon>
    </lineage>
</organism>
<dbReference type="InterPro" id="IPR036264">
    <property type="entry name" value="Bact_exopeptidase_dim_dom"/>
</dbReference>
<dbReference type="Gene3D" id="3.30.70.360">
    <property type="match status" value="1"/>
</dbReference>
<dbReference type="GO" id="GO:0019877">
    <property type="term" value="P:diaminopimelate biosynthetic process"/>
    <property type="evidence" value="ECO:0007669"/>
    <property type="project" value="UniProtKB-ARBA"/>
</dbReference>
<feature type="binding site" evidence="2">
    <location>
        <position position="358"/>
    </location>
    <ligand>
        <name>Mn(2+)</name>
        <dbReference type="ChEBI" id="CHEBI:29035"/>
        <label>2</label>
    </ligand>
</feature>
<name>A0A4R6ECD7_9RHOO</name>
<dbReference type="AlphaFoldDB" id="A0A4R6ECD7"/>
<evidence type="ECO:0000259" key="3">
    <source>
        <dbReference type="Pfam" id="PF07687"/>
    </source>
</evidence>
<feature type="domain" description="Peptidase M20 dimerisation" evidence="3">
    <location>
        <begin position="185"/>
        <end position="276"/>
    </location>
</feature>
<reference evidence="4 5" key="1">
    <citation type="submission" date="2019-03" db="EMBL/GenBank/DDBJ databases">
        <title>Genomic Encyclopedia of Type Strains, Phase IV (KMG-IV): sequencing the most valuable type-strain genomes for metagenomic binning, comparative biology and taxonomic classification.</title>
        <authorList>
            <person name="Goeker M."/>
        </authorList>
    </citation>
    <scope>NUCLEOTIDE SEQUENCE [LARGE SCALE GENOMIC DNA]</scope>
    <source>
        <strain evidence="4 5">DSM 12121</strain>
    </source>
</reference>
<sequence length="388" mass="41292">MSVTDISSPSHADLIAIRRDIHAHPELAFAEHRTAELVADRLTRLGLEVHRGIGGTGVVGVLRAGRGLRAIGLRADMDALPITERNTFAHRSTHQGCMHACGHDGHTTMLLGAAAELAARPEFDGIVYFLFQPAEEGEGGALAMIEDGLFDRFPMESVFGMHNWPGMPAGHFAVHDGPVMASADRFDIRILGRGAHAAMPHLGNDPVVAGAALVQAIQSVVARNLDPLDAGVVSVTGFHAGEAYNVIPDRAEIYGTVRAFSPAVRNQIEAALKRQCEGIAALFGVEVEYAYRRGYPPTINSSAEAALAAEVAASVSTSVSTDARPSMGAEDFAYFLERKPGAYIWIGNGPGEGGCTLHNPNYDFNDEIIPAGVAYWAGLARRLLPASR</sequence>
<dbReference type="Proteomes" id="UP000295129">
    <property type="component" value="Unassembled WGS sequence"/>
</dbReference>